<keyword evidence="6 10" id="KW-0418">Kinase</keyword>
<dbReference type="Gene3D" id="3.30.565.10">
    <property type="entry name" value="Histidine kinase-like ATPase, C-terminal domain"/>
    <property type="match status" value="1"/>
</dbReference>
<keyword evidence="8" id="KW-0902">Two-component regulatory system</keyword>
<proteinExistence type="predicted"/>
<keyword evidence="4" id="KW-0808">Transferase</keyword>
<organism evidence="10 11">
    <name type="scientific">Candidatus Thiomargarita nelsonii</name>
    <dbReference type="NCBI Taxonomy" id="1003181"/>
    <lineage>
        <taxon>Bacteria</taxon>
        <taxon>Pseudomonadati</taxon>
        <taxon>Pseudomonadota</taxon>
        <taxon>Gammaproteobacteria</taxon>
        <taxon>Thiotrichales</taxon>
        <taxon>Thiotrichaceae</taxon>
        <taxon>Thiomargarita</taxon>
    </lineage>
</organism>
<dbReference type="GO" id="GO:0005524">
    <property type="term" value="F:ATP binding"/>
    <property type="evidence" value="ECO:0007669"/>
    <property type="project" value="UniProtKB-KW"/>
</dbReference>
<dbReference type="PANTHER" id="PTHR43065">
    <property type="entry name" value="SENSOR HISTIDINE KINASE"/>
    <property type="match status" value="1"/>
</dbReference>
<dbReference type="CDD" id="cd00082">
    <property type="entry name" value="HisKA"/>
    <property type="match status" value="1"/>
</dbReference>
<reference evidence="10 11" key="1">
    <citation type="submission" date="2016-05" db="EMBL/GenBank/DDBJ databases">
        <title>Single-cell genome of chain-forming Candidatus Thiomargarita nelsonii and comparison to other large sulfur-oxidizing bacteria.</title>
        <authorList>
            <person name="Winkel M."/>
            <person name="Salman V."/>
            <person name="Woyke T."/>
            <person name="Schulz-Vogt H."/>
            <person name="Richter M."/>
            <person name="Flood B."/>
            <person name="Bailey J."/>
            <person name="Amann R."/>
            <person name="Mussmann M."/>
        </authorList>
    </citation>
    <scope>NUCLEOTIDE SEQUENCE [LARGE SCALE GENOMIC DNA]</scope>
    <source>
        <strain evidence="10 11">THI036</strain>
    </source>
</reference>
<evidence type="ECO:0000256" key="8">
    <source>
        <dbReference type="ARBA" id="ARBA00023012"/>
    </source>
</evidence>
<evidence type="ECO:0000256" key="7">
    <source>
        <dbReference type="ARBA" id="ARBA00022840"/>
    </source>
</evidence>
<dbReference type="InterPro" id="IPR036890">
    <property type="entry name" value="HATPase_C_sf"/>
</dbReference>
<dbReference type="Gene3D" id="1.10.287.130">
    <property type="match status" value="1"/>
</dbReference>
<evidence type="ECO:0000256" key="3">
    <source>
        <dbReference type="ARBA" id="ARBA00022553"/>
    </source>
</evidence>
<evidence type="ECO:0000256" key="9">
    <source>
        <dbReference type="SAM" id="Coils"/>
    </source>
</evidence>
<gene>
    <name evidence="10" type="ORF">THIOM_005361</name>
</gene>
<dbReference type="InterPro" id="IPR011006">
    <property type="entry name" value="CheY-like_superfamily"/>
</dbReference>
<evidence type="ECO:0000256" key="1">
    <source>
        <dbReference type="ARBA" id="ARBA00000085"/>
    </source>
</evidence>
<comment type="catalytic activity">
    <reaction evidence="1">
        <text>ATP + protein L-histidine = ADP + protein N-phospho-L-histidine.</text>
        <dbReference type="EC" id="2.7.13.3"/>
    </reaction>
</comment>
<keyword evidence="7" id="KW-0067">ATP-binding</keyword>
<keyword evidence="9" id="KW-0175">Coiled coil</keyword>
<dbReference type="GO" id="GO:0000155">
    <property type="term" value="F:phosphorelay sensor kinase activity"/>
    <property type="evidence" value="ECO:0007669"/>
    <property type="project" value="InterPro"/>
</dbReference>
<dbReference type="EC" id="2.7.13.3" evidence="2"/>
<evidence type="ECO:0000256" key="4">
    <source>
        <dbReference type="ARBA" id="ARBA00022679"/>
    </source>
</evidence>
<dbReference type="Proteomes" id="UP000076962">
    <property type="component" value="Unassembled WGS sequence"/>
</dbReference>
<sequence>MDYISKPFKKEDVLARVKTHLKLHRLQQQLAAQNQELQKALEELRNTQQELIQAEKMAALGQLIAGVAHEINNPLSAINSSVMSINEFLSQTITQLPEFFRSLPEEKQQAFFALLQRSLAKETLFSTKEERELKRKLSRQLKDIEDADIVADTLVEMGIYDNVEEFFSLLQAPDSEIILDFAYKISNLQRSSKTIETASQRASNVVFALKIFARFDQLGKKVQANITDSIETVLTLYHNKLKHDIEVIKHYAPLPPILCYPDELNHVWTNLIHNALQAMEYKGTLIIEVSEQDKQAVISMTDSFSLLAWTFWRRRRAAIWPRKMVSRRTPLTLGIGLLLAQRWRCGKMIA</sequence>
<dbReference type="SUPFAM" id="SSF55874">
    <property type="entry name" value="ATPase domain of HSP90 chaperone/DNA topoisomerase II/histidine kinase"/>
    <property type="match status" value="1"/>
</dbReference>
<name>A0A176RTG2_9GAMM</name>
<keyword evidence="11" id="KW-1185">Reference proteome</keyword>
<evidence type="ECO:0000256" key="6">
    <source>
        <dbReference type="ARBA" id="ARBA00022777"/>
    </source>
</evidence>
<evidence type="ECO:0000313" key="11">
    <source>
        <dbReference type="Proteomes" id="UP000076962"/>
    </source>
</evidence>
<dbReference type="PANTHER" id="PTHR43065:SF10">
    <property type="entry name" value="PEROXIDE STRESS-ACTIVATED HISTIDINE KINASE MAK3"/>
    <property type="match status" value="1"/>
</dbReference>
<dbReference type="EMBL" id="LUTY01002979">
    <property type="protein sequence ID" value="OAD19025.1"/>
    <property type="molecule type" value="Genomic_DNA"/>
</dbReference>
<dbReference type="InterPro" id="IPR003661">
    <property type="entry name" value="HisK_dim/P_dom"/>
</dbReference>
<dbReference type="SUPFAM" id="SSF47384">
    <property type="entry name" value="Homodimeric domain of signal transducing histidine kinase"/>
    <property type="match status" value="1"/>
</dbReference>
<feature type="coiled-coil region" evidence="9">
    <location>
        <begin position="23"/>
        <end position="57"/>
    </location>
</feature>
<accession>A0A176RTG2</accession>
<protein>
    <recommendedName>
        <fullName evidence="2">histidine kinase</fullName>
        <ecNumber evidence="2">2.7.13.3</ecNumber>
    </recommendedName>
</protein>
<dbReference type="SUPFAM" id="SSF52172">
    <property type="entry name" value="CheY-like"/>
    <property type="match status" value="1"/>
</dbReference>
<evidence type="ECO:0000256" key="2">
    <source>
        <dbReference type="ARBA" id="ARBA00012438"/>
    </source>
</evidence>
<comment type="caution">
    <text evidence="10">The sequence shown here is derived from an EMBL/GenBank/DDBJ whole genome shotgun (WGS) entry which is preliminary data.</text>
</comment>
<evidence type="ECO:0000256" key="5">
    <source>
        <dbReference type="ARBA" id="ARBA00022741"/>
    </source>
</evidence>
<evidence type="ECO:0000313" key="10">
    <source>
        <dbReference type="EMBL" id="OAD19025.1"/>
    </source>
</evidence>
<dbReference type="InterPro" id="IPR036097">
    <property type="entry name" value="HisK_dim/P_sf"/>
</dbReference>
<keyword evidence="3" id="KW-0597">Phosphoprotein</keyword>
<dbReference type="AlphaFoldDB" id="A0A176RTG2"/>
<keyword evidence="5" id="KW-0547">Nucleotide-binding</keyword>